<dbReference type="InterPro" id="IPR051614">
    <property type="entry name" value="UPF0045_domain"/>
</dbReference>
<sequence>MSENNVEKTNNNKTCDTCDTCNNKNSHKTNTVAALCIAPSGVGEELSEYVADCVKVIRDSGLKNETNAMFTNIEGEFDDVMRVVKDATMVLVEKGYRTGVILKLDIRPGFSGQIDAKAALVDKILEERENK</sequence>
<dbReference type="Gene3D" id="3.30.70.930">
    <property type="match status" value="1"/>
</dbReference>
<dbReference type="SUPFAM" id="SSF89957">
    <property type="entry name" value="MTH1187/YkoF-like"/>
    <property type="match status" value="1"/>
</dbReference>
<evidence type="ECO:0000313" key="3">
    <source>
        <dbReference type="Proteomes" id="UP000258533"/>
    </source>
</evidence>
<evidence type="ECO:0000256" key="1">
    <source>
        <dbReference type="ARBA" id="ARBA00010272"/>
    </source>
</evidence>
<comment type="similarity">
    <text evidence="1">Belongs to the UPF0045 family.</text>
</comment>
<gene>
    <name evidence="2" type="ORF">AXE73_04595</name>
</gene>
<comment type="caution">
    <text evidence="2">The sequence shown here is derived from an EMBL/GenBank/DDBJ whole genome shotgun (WGS) entry which is preliminary data.</text>
</comment>
<dbReference type="PANTHER" id="PTHR33777">
    <property type="entry name" value="UPF0045 PROTEIN ECM15"/>
    <property type="match status" value="1"/>
</dbReference>
<dbReference type="NCBIfam" id="TIGR00106">
    <property type="entry name" value="MTH1187 family thiamine-binding protein"/>
    <property type="match status" value="1"/>
</dbReference>
<dbReference type="PANTHER" id="PTHR33777:SF1">
    <property type="entry name" value="UPF0045 PROTEIN ECM15"/>
    <property type="match status" value="1"/>
</dbReference>
<dbReference type="RefSeq" id="WP_004130348.1">
    <property type="nucleotide sequence ID" value="NZ_LRTT01000001.1"/>
</dbReference>
<organism evidence="2 3">
    <name type="scientific">Gardnerella vaginalis</name>
    <dbReference type="NCBI Taxonomy" id="2702"/>
    <lineage>
        <taxon>Bacteria</taxon>
        <taxon>Bacillati</taxon>
        <taxon>Actinomycetota</taxon>
        <taxon>Actinomycetes</taxon>
        <taxon>Bifidobacteriales</taxon>
        <taxon>Bifidobacteriaceae</taxon>
        <taxon>Gardnerella</taxon>
    </lineage>
</organism>
<reference evidence="2 3" key="1">
    <citation type="submission" date="2016-02" db="EMBL/GenBank/DDBJ databases">
        <title>Gardnerella vaginalis Subgroups Defined by cpn60 Sequencing and Sialidase Activity in Isolates from Canada, Belgium and Kenya.</title>
        <authorList>
            <person name="Schellenberg J."/>
            <person name="Paramel Jayaprakash T."/>
            <person name="Withana Gamage N."/>
            <person name="Patterson M.H."/>
            <person name="Vaneechoutte M."/>
            <person name="Hill J.E."/>
        </authorList>
    </citation>
    <scope>NUCLEOTIDE SEQUENCE [LARGE SCALE GENOMIC DNA]</scope>
    <source>
        <strain evidence="2 3">N144</strain>
    </source>
</reference>
<dbReference type="Pfam" id="PF01910">
    <property type="entry name" value="Thiamine_BP"/>
    <property type="match status" value="1"/>
</dbReference>
<dbReference type="Proteomes" id="UP000258533">
    <property type="component" value="Unassembled WGS sequence"/>
</dbReference>
<evidence type="ECO:0000313" key="2">
    <source>
        <dbReference type="EMBL" id="RFD77857.1"/>
    </source>
</evidence>
<dbReference type="GO" id="GO:0005829">
    <property type="term" value="C:cytosol"/>
    <property type="evidence" value="ECO:0007669"/>
    <property type="project" value="TreeGrafter"/>
</dbReference>
<dbReference type="AlphaFoldDB" id="A0A2I1P4S8"/>
<name>A0A2I1P4S8_GARVA</name>
<proteinExistence type="inferred from homology"/>
<protein>
    <submittedName>
        <fullName evidence="2">Uncharacterized protein</fullName>
    </submittedName>
</protein>
<dbReference type="InterPro" id="IPR002767">
    <property type="entry name" value="Thiamine_BP"/>
</dbReference>
<accession>A0A2I1P4S8</accession>
<dbReference type="InterPro" id="IPR029756">
    <property type="entry name" value="MTH1187/YkoF-like"/>
</dbReference>
<dbReference type="EMBL" id="LRTT01000001">
    <property type="protein sequence ID" value="RFD77857.1"/>
    <property type="molecule type" value="Genomic_DNA"/>
</dbReference>